<sequence>MAQAAAARGGLPTHELILPTIHCSACIRAVEGLLNARPDIASARVNLSRKRVAISAAPDADPAPWMTALAGIGFEAHEARGAGVANTDDGLTLRLGIAGFAMMNVMLLSVAVWSGATDSTRDFLHWIAATIALPAALFCAQPFFINAWSALKVRRLNMDVPISLAILLACGLSLYETMVGGEHAYFDAALSLTFFLLGGRVLETRMRRAARSAAADLAALEPNRVTRVDGDARVSCPVDEVKAGDTLWLAAGSRVPVDGVLLAPNAQVDRSALSGESDAIAVSKGDVLTAGEVMLSGPVTLRTTVDASGSTLRRLIQLASVAEGARSRYTSLATQAAGIYAPLVHGLSFAAFLGWVYATGDVYHALTIAIATLIITCPCALGLAVPAVATVATGRLFRAGVLVKSETALERLAEIDTVVFDKTGTLSDSALVPAKDMPDDARAVLKALADASNHPLSRSVLPALADVGAAHVSGISEHRGAGVKGTWNGMPVALGDAAWIGQGVGTALQVGGDIYPLARRERALPEAAATVQTLRAMGLNVHMLTGDSQAHADRMAATLDVDHVHASVGPEMKQALIHDLQAAGHKVLMVGDGLNDTLALTQAWASIAPGTALEASQNAADVVLLGQHLSGIGTVLHIARSARRRILENFALAALYNMIAIPLALSGFASPLMAALAMSTSSITVTLNALRTRAAP</sequence>
<accession>A0ABW8UYZ5</accession>
<keyword evidence="11" id="KW-1278">Translocase</keyword>
<keyword evidence="7 15" id="KW-0479">Metal-binding</keyword>
<dbReference type="InterPro" id="IPR023298">
    <property type="entry name" value="ATPase_P-typ_TM_dom_sf"/>
</dbReference>
<dbReference type="Proteomes" id="UP001627408">
    <property type="component" value="Unassembled WGS sequence"/>
</dbReference>
<feature type="domain" description="HMA" evidence="16">
    <location>
        <begin position="12"/>
        <end position="77"/>
    </location>
</feature>
<keyword evidence="4 15" id="KW-1003">Cell membrane</keyword>
<dbReference type="Gene3D" id="2.70.150.10">
    <property type="entry name" value="Calcium-transporting ATPase, cytoplasmic transduction domain A"/>
    <property type="match status" value="1"/>
</dbReference>
<dbReference type="InterPro" id="IPR001757">
    <property type="entry name" value="P_typ_ATPase"/>
</dbReference>
<evidence type="ECO:0000256" key="8">
    <source>
        <dbReference type="ARBA" id="ARBA00022741"/>
    </source>
</evidence>
<dbReference type="InterPro" id="IPR006121">
    <property type="entry name" value="HMA_dom"/>
</dbReference>
<dbReference type="Pfam" id="PF00403">
    <property type="entry name" value="HMA"/>
    <property type="match status" value="1"/>
</dbReference>
<evidence type="ECO:0000256" key="1">
    <source>
        <dbReference type="ARBA" id="ARBA00004651"/>
    </source>
</evidence>
<dbReference type="Pfam" id="PF00122">
    <property type="entry name" value="E1-E2_ATPase"/>
    <property type="match status" value="1"/>
</dbReference>
<dbReference type="SUPFAM" id="SSF56784">
    <property type="entry name" value="HAD-like"/>
    <property type="match status" value="1"/>
</dbReference>
<evidence type="ECO:0000256" key="6">
    <source>
        <dbReference type="ARBA" id="ARBA00022692"/>
    </source>
</evidence>
<evidence type="ECO:0000256" key="3">
    <source>
        <dbReference type="ARBA" id="ARBA00022448"/>
    </source>
</evidence>
<keyword evidence="5" id="KW-0597">Phosphoprotein</keyword>
<dbReference type="InterPro" id="IPR036412">
    <property type="entry name" value="HAD-like_sf"/>
</dbReference>
<evidence type="ECO:0000256" key="12">
    <source>
        <dbReference type="ARBA" id="ARBA00022989"/>
    </source>
</evidence>
<keyword evidence="9 15" id="KW-0067">ATP-binding</keyword>
<feature type="transmembrane region" description="Helical" evidence="15">
    <location>
        <begin position="160"/>
        <end position="178"/>
    </location>
</feature>
<evidence type="ECO:0000256" key="9">
    <source>
        <dbReference type="ARBA" id="ARBA00022840"/>
    </source>
</evidence>
<dbReference type="PROSITE" id="PS50846">
    <property type="entry name" value="HMA_2"/>
    <property type="match status" value="1"/>
</dbReference>
<dbReference type="RefSeq" id="WP_407594033.1">
    <property type="nucleotide sequence ID" value="NZ_JBHDIY010000002.1"/>
</dbReference>
<dbReference type="NCBIfam" id="TIGR01525">
    <property type="entry name" value="ATPase-IB_hvy"/>
    <property type="match status" value="1"/>
</dbReference>
<dbReference type="PANTHER" id="PTHR43520">
    <property type="entry name" value="ATP7, ISOFORM B"/>
    <property type="match status" value="1"/>
</dbReference>
<keyword evidence="6 15" id="KW-0812">Transmembrane</keyword>
<dbReference type="CDD" id="cd00371">
    <property type="entry name" value="HMA"/>
    <property type="match status" value="1"/>
</dbReference>
<evidence type="ECO:0000256" key="4">
    <source>
        <dbReference type="ARBA" id="ARBA00022475"/>
    </source>
</evidence>
<evidence type="ECO:0000256" key="2">
    <source>
        <dbReference type="ARBA" id="ARBA00006024"/>
    </source>
</evidence>
<dbReference type="InterPro" id="IPR027256">
    <property type="entry name" value="P-typ_ATPase_IB"/>
</dbReference>
<proteinExistence type="inferred from homology"/>
<dbReference type="PRINTS" id="PR00119">
    <property type="entry name" value="CATATPASE"/>
</dbReference>
<dbReference type="InterPro" id="IPR059000">
    <property type="entry name" value="ATPase_P-type_domA"/>
</dbReference>
<dbReference type="InterPro" id="IPR036163">
    <property type="entry name" value="HMA_dom_sf"/>
</dbReference>
<dbReference type="PROSITE" id="PS01047">
    <property type="entry name" value="HMA_1"/>
    <property type="match status" value="1"/>
</dbReference>
<keyword evidence="8 15" id="KW-0547">Nucleotide-binding</keyword>
<dbReference type="InterPro" id="IPR023214">
    <property type="entry name" value="HAD_sf"/>
</dbReference>
<dbReference type="Gene3D" id="3.40.1110.10">
    <property type="entry name" value="Calcium-transporting ATPase, cytoplasmic domain N"/>
    <property type="match status" value="1"/>
</dbReference>
<dbReference type="InterPro" id="IPR008250">
    <property type="entry name" value="ATPase_P-typ_transduc_dom_A_sf"/>
</dbReference>
<comment type="similarity">
    <text evidence="2 15">Belongs to the cation transport ATPase (P-type) (TC 3.A.3) family. Type IB subfamily.</text>
</comment>
<name>A0ABW8UYZ5_9RHOB</name>
<dbReference type="EMBL" id="JBHDIY010000002">
    <property type="protein sequence ID" value="MFL4472142.1"/>
    <property type="molecule type" value="Genomic_DNA"/>
</dbReference>
<keyword evidence="12 15" id="KW-1133">Transmembrane helix</keyword>
<evidence type="ECO:0000256" key="15">
    <source>
        <dbReference type="RuleBase" id="RU362081"/>
    </source>
</evidence>
<comment type="subcellular location">
    <subcellularLocation>
        <location evidence="1">Cell membrane</location>
        <topology evidence="1">Multi-pass membrane protein</topology>
    </subcellularLocation>
</comment>
<evidence type="ECO:0000313" key="17">
    <source>
        <dbReference type="EMBL" id="MFL4472142.1"/>
    </source>
</evidence>
<keyword evidence="14 15" id="KW-0472">Membrane</keyword>
<dbReference type="SUPFAM" id="SSF81653">
    <property type="entry name" value="Calcium ATPase, transduction domain A"/>
    <property type="match status" value="1"/>
</dbReference>
<dbReference type="SUPFAM" id="SSF81665">
    <property type="entry name" value="Calcium ATPase, transmembrane domain M"/>
    <property type="match status" value="1"/>
</dbReference>
<keyword evidence="3" id="KW-0813">Transport</keyword>
<feature type="transmembrane region" description="Helical" evidence="15">
    <location>
        <begin position="95"/>
        <end position="114"/>
    </location>
</feature>
<gene>
    <name evidence="17" type="ORF">ACERZ8_20490</name>
</gene>
<feature type="transmembrane region" description="Helical" evidence="15">
    <location>
        <begin position="336"/>
        <end position="357"/>
    </location>
</feature>
<dbReference type="Gene3D" id="3.30.70.100">
    <property type="match status" value="1"/>
</dbReference>
<dbReference type="InterPro" id="IPR017969">
    <property type="entry name" value="Heavy-metal-associated_CS"/>
</dbReference>
<dbReference type="Pfam" id="PF00702">
    <property type="entry name" value="Hydrolase"/>
    <property type="match status" value="1"/>
</dbReference>
<evidence type="ECO:0000259" key="16">
    <source>
        <dbReference type="PROSITE" id="PS50846"/>
    </source>
</evidence>
<dbReference type="SUPFAM" id="SSF55008">
    <property type="entry name" value="HMA, heavy metal-associated domain"/>
    <property type="match status" value="1"/>
</dbReference>
<keyword evidence="13" id="KW-0406">Ion transport</keyword>
<feature type="transmembrane region" description="Helical" evidence="15">
    <location>
        <begin position="646"/>
        <end position="665"/>
    </location>
</feature>
<evidence type="ECO:0000256" key="11">
    <source>
        <dbReference type="ARBA" id="ARBA00022967"/>
    </source>
</evidence>
<dbReference type="NCBIfam" id="TIGR01494">
    <property type="entry name" value="ATPase_P-type"/>
    <property type="match status" value="2"/>
</dbReference>
<dbReference type="InterPro" id="IPR023299">
    <property type="entry name" value="ATPase_P-typ_cyto_dom_N"/>
</dbReference>
<keyword evidence="18" id="KW-1185">Reference proteome</keyword>
<evidence type="ECO:0000313" key="18">
    <source>
        <dbReference type="Proteomes" id="UP001627408"/>
    </source>
</evidence>
<evidence type="ECO:0000256" key="14">
    <source>
        <dbReference type="ARBA" id="ARBA00023136"/>
    </source>
</evidence>
<feature type="transmembrane region" description="Helical" evidence="15">
    <location>
        <begin position="363"/>
        <end position="389"/>
    </location>
</feature>
<protein>
    <submittedName>
        <fullName evidence="17">Heavy metal translocating P-type ATPase</fullName>
    </submittedName>
</protein>
<evidence type="ECO:0000256" key="5">
    <source>
        <dbReference type="ARBA" id="ARBA00022553"/>
    </source>
</evidence>
<feature type="transmembrane region" description="Helical" evidence="15">
    <location>
        <begin position="126"/>
        <end position="148"/>
    </location>
</feature>
<comment type="caution">
    <text evidence="17">The sequence shown here is derived from an EMBL/GenBank/DDBJ whole genome shotgun (WGS) entry which is preliminary data.</text>
</comment>
<organism evidence="17 18">
    <name type="scientific">Tateyamaria armeniaca</name>
    <dbReference type="NCBI Taxonomy" id="2518930"/>
    <lineage>
        <taxon>Bacteria</taxon>
        <taxon>Pseudomonadati</taxon>
        <taxon>Pseudomonadota</taxon>
        <taxon>Alphaproteobacteria</taxon>
        <taxon>Rhodobacterales</taxon>
        <taxon>Roseobacteraceae</taxon>
        <taxon>Tateyamaria</taxon>
    </lineage>
</organism>
<evidence type="ECO:0000256" key="10">
    <source>
        <dbReference type="ARBA" id="ARBA00022842"/>
    </source>
</evidence>
<dbReference type="NCBIfam" id="TIGR01511">
    <property type="entry name" value="ATPase-IB1_Cu"/>
    <property type="match status" value="1"/>
</dbReference>
<evidence type="ECO:0000256" key="7">
    <source>
        <dbReference type="ARBA" id="ARBA00022723"/>
    </source>
</evidence>
<dbReference type="PANTHER" id="PTHR43520:SF5">
    <property type="entry name" value="CATION-TRANSPORTING P-TYPE ATPASE-RELATED"/>
    <property type="match status" value="1"/>
</dbReference>
<keyword evidence="10" id="KW-0460">Magnesium</keyword>
<reference evidence="17 18" key="1">
    <citation type="submission" date="2024-08" db="EMBL/GenBank/DDBJ databases">
        <title>Tateyamaria sp. nov., isolated from marine algae.</title>
        <authorList>
            <person name="Choi B.J."/>
            <person name="Kim J.M."/>
            <person name="Lee J.K."/>
            <person name="Choi D.G."/>
            <person name="Bayburt H."/>
            <person name="Baek J.H."/>
            <person name="Han D.M."/>
            <person name="Jeon C.O."/>
        </authorList>
    </citation>
    <scope>NUCLEOTIDE SEQUENCE [LARGE SCALE GENOMIC DNA]</scope>
    <source>
        <strain evidence="17 18">KMU-156</strain>
    </source>
</reference>
<evidence type="ECO:0000256" key="13">
    <source>
        <dbReference type="ARBA" id="ARBA00023065"/>
    </source>
</evidence>
<feature type="transmembrane region" description="Helical" evidence="15">
    <location>
        <begin position="184"/>
        <end position="202"/>
    </location>
</feature>
<dbReference type="Gene3D" id="3.40.50.1000">
    <property type="entry name" value="HAD superfamily/HAD-like"/>
    <property type="match status" value="1"/>
</dbReference>